<keyword evidence="1" id="KW-0812">Transmembrane</keyword>
<feature type="transmembrane region" description="Helical" evidence="1">
    <location>
        <begin position="26"/>
        <end position="48"/>
    </location>
</feature>
<sequence length="171" mass="17842">MWVLIQFFVELCLLRRRPQEIPPSDALLILIMVVDLVVGTLVGITAGVPGLVSLLQSGAELALLLAGLYAALVLLKHPARFLQASTALLGSRVVIGLTAIPPLLLNLVGGRGSALVALGAFILLGLLVWGILVTGHILRHTFSITLGQGTAIALAFQILVVTVITGLFGTA</sequence>
<gene>
    <name evidence="2" type="ORF">GWK36_10960</name>
</gene>
<dbReference type="AlphaFoldDB" id="A0A6G7VEB1"/>
<evidence type="ECO:0000256" key="1">
    <source>
        <dbReference type="SAM" id="Phobius"/>
    </source>
</evidence>
<evidence type="ECO:0008006" key="4">
    <source>
        <dbReference type="Google" id="ProtNLM"/>
    </source>
</evidence>
<keyword evidence="1" id="KW-0472">Membrane</keyword>
<feature type="transmembrane region" description="Helical" evidence="1">
    <location>
        <begin position="87"/>
        <end position="108"/>
    </location>
</feature>
<keyword evidence="1" id="KW-1133">Transmembrane helix</keyword>
<accession>A0A6G7VEB1</accession>
<name>A0A6G7VEB1_9GAMM</name>
<dbReference type="RefSeq" id="WP_166271172.1">
    <property type="nucleotide sequence ID" value="NZ_CP048029.1"/>
</dbReference>
<feature type="transmembrane region" description="Helical" evidence="1">
    <location>
        <begin position="54"/>
        <end position="75"/>
    </location>
</feature>
<dbReference type="EMBL" id="CP048029">
    <property type="protein sequence ID" value="QIK38413.1"/>
    <property type="molecule type" value="Genomic_DNA"/>
</dbReference>
<protein>
    <recommendedName>
        <fullName evidence="4">Yip1 domain-containing protein</fullName>
    </recommendedName>
</protein>
<keyword evidence="3" id="KW-1185">Reference proteome</keyword>
<dbReference type="KEGG" id="cjap:GWK36_10960"/>
<evidence type="ECO:0000313" key="2">
    <source>
        <dbReference type="EMBL" id="QIK38413.1"/>
    </source>
</evidence>
<proteinExistence type="predicted"/>
<reference evidence="3" key="1">
    <citation type="submission" date="2020-01" db="EMBL/GenBank/DDBJ databases">
        <title>Caldichromatium gen. nov., sp. nov., a thermophilic purple sulfur bacterium member of the family Chromatiaceae isolated from Nakabusa hot spring, Japan.</title>
        <authorList>
            <person name="Saini M.K."/>
            <person name="Hanada S."/>
            <person name="Tank M."/>
        </authorList>
    </citation>
    <scope>NUCLEOTIDE SEQUENCE [LARGE SCALE GENOMIC DNA]</scope>
    <source>
        <strain evidence="3">No.7</strain>
    </source>
</reference>
<evidence type="ECO:0000313" key="3">
    <source>
        <dbReference type="Proteomes" id="UP000502699"/>
    </source>
</evidence>
<dbReference type="Proteomes" id="UP000502699">
    <property type="component" value="Chromosome"/>
</dbReference>
<feature type="transmembrane region" description="Helical" evidence="1">
    <location>
        <begin position="150"/>
        <end position="169"/>
    </location>
</feature>
<feature type="transmembrane region" description="Helical" evidence="1">
    <location>
        <begin position="114"/>
        <end position="138"/>
    </location>
</feature>
<organism evidence="2 3">
    <name type="scientific">Caldichromatium japonicum</name>
    <dbReference type="NCBI Taxonomy" id="2699430"/>
    <lineage>
        <taxon>Bacteria</taxon>
        <taxon>Pseudomonadati</taxon>
        <taxon>Pseudomonadota</taxon>
        <taxon>Gammaproteobacteria</taxon>
        <taxon>Chromatiales</taxon>
        <taxon>Chromatiaceae</taxon>
        <taxon>Caldichromatium</taxon>
    </lineage>
</organism>